<evidence type="ECO:0000313" key="1">
    <source>
        <dbReference type="EMBL" id="KKK73646.1"/>
    </source>
</evidence>
<proteinExistence type="predicted"/>
<gene>
    <name evidence="1" type="ORF">LCGC14_2891760</name>
</gene>
<accession>A0A0F9AN48</accession>
<comment type="caution">
    <text evidence="1">The sequence shown here is derived from an EMBL/GenBank/DDBJ whole genome shotgun (WGS) entry which is preliminary data.</text>
</comment>
<protein>
    <submittedName>
        <fullName evidence="1">Uncharacterized protein</fullName>
    </submittedName>
</protein>
<dbReference type="AlphaFoldDB" id="A0A0F9AN48"/>
<name>A0A0F9AN48_9ZZZZ</name>
<sequence length="61" mass="7159">MPKDLEASTFQKRPAYRYIRESDKLPSLEPEEEPIARIKLFDPTGSWTWYIAAYDPETRPG</sequence>
<organism evidence="1">
    <name type="scientific">marine sediment metagenome</name>
    <dbReference type="NCBI Taxonomy" id="412755"/>
    <lineage>
        <taxon>unclassified sequences</taxon>
        <taxon>metagenomes</taxon>
        <taxon>ecological metagenomes</taxon>
    </lineage>
</organism>
<dbReference type="EMBL" id="LAZR01056694">
    <property type="protein sequence ID" value="KKK73646.1"/>
    <property type="molecule type" value="Genomic_DNA"/>
</dbReference>
<reference evidence="1" key="1">
    <citation type="journal article" date="2015" name="Nature">
        <title>Complex archaea that bridge the gap between prokaryotes and eukaryotes.</title>
        <authorList>
            <person name="Spang A."/>
            <person name="Saw J.H."/>
            <person name="Jorgensen S.L."/>
            <person name="Zaremba-Niedzwiedzka K."/>
            <person name="Martijn J."/>
            <person name="Lind A.E."/>
            <person name="van Eijk R."/>
            <person name="Schleper C."/>
            <person name="Guy L."/>
            <person name="Ettema T.J."/>
        </authorList>
    </citation>
    <scope>NUCLEOTIDE SEQUENCE</scope>
</reference>